<dbReference type="AlphaFoldDB" id="A0AAW9A4C1"/>
<evidence type="ECO:0000256" key="3">
    <source>
        <dbReference type="ARBA" id="ARBA00022679"/>
    </source>
</evidence>
<accession>A0AAW9A4C1</accession>
<dbReference type="RefSeq" id="WP_317939995.1">
    <property type="nucleotide sequence ID" value="NZ_JAUBDJ010000001.1"/>
</dbReference>
<dbReference type="Proteomes" id="UP001271648">
    <property type="component" value="Unassembled WGS sequence"/>
</dbReference>
<dbReference type="InterPro" id="IPR020568">
    <property type="entry name" value="Ribosomal_Su5_D2-typ_SF"/>
</dbReference>
<keyword evidence="10" id="KW-1185">Reference proteome</keyword>
<sequence>MANERRVQMDTLSNKIRVPGKLFIAGEFAVLEPDGQCIVVAVDRYVFAEVKRSEENRIDLPQIGYSDITWNAEGNKLTFNVTGPKLNFIQNTIEICHQYILESGVSPLPFNLSITSELDDASGKKYGLGSSAAVVVAVVTAILQSQKEVGIHSSKELIFKLAAMAHFKTQGNGSCADIAASTYGGWLLYSPFYGEWLNKRLQKKMNAYTLVNEHWPGLIIQAITPPKDLRLYIGWTGSEMRTAGMIRRVQDFKNTHPDAYQDFLETSGAAVSSLVKSFTEGDIDRSLLSLMMNRNALMQISDQADAGIETLELKQLIEIANKYGVGKTSGAGGGDCGIAFIKNGQDTESLKNDWKEALIEPLDLRVSTEGATVIGKGEEVNDGFN</sequence>
<dbReference type="PANTHER" id="PTHR31814">
    <property type="match status" value="1"/>
</dbReference>
<dbReference type="EMBL" id="JAUBDJ010000001">
    <property type="protein sequence ID" value="MDW0115460.1"/>
    <property type="molecule type" value="Genomic_DNA"/>
</dbReference>
<dbReference type="Gene3D" id="3.30.230.10">
    <property type="match status" value="1"/>
</dbReference>
<dbReference type="InterPro" id="IPR035102">
    <property type="entry name" value="Phosphomevalonate_kinase"/>
</dbReference>
<dbReference type="GO" id="GO:0005524">
    <property type="term" value="F:ATP binding"/>
    <property type="evidence" value="ECO:0007669"/>
    <property type="project" value="UniProtKB-KW"/>
</dbReference>
<name>A0AAW9A4C1_9BACL</name>
<dbReference type="SUPFAM" id="SSF55060">
    <property type="entry name" value="GHMP Kinase, C-terminal domain"/>
    <property type="match status" value="1"/>
</dbReference>
<keyword evidence="4" id="KW-0547">Nucleotide-binding</keyword>
<evidence type="ECO:0000256" key="4">
    <source>
        <dbReference type="ARBA" id="ARBA00022741"/>
    </source>
</evidence>
<comment type="caution">
    <text evidence="9">The sequence shown here is derived from an EMBL/GenBank/DDBJ whole genome shotgun (WGS) entry which is preliminary data.</text>
</comment>
<dbReference type="SUPFAM" id="SSF54211">
    <property type="entry name" value="Ribosomal protein S5 domain 2-like"/>
    <property type="match status" value="1"/>
</dbReference>
<organism evidence="9 10">
    <name type="scientific">Sporosarcina thermotolerans</name>
    <dbReference type="NCBI Taxonomy" id="633404"/>
    <lineage>
        <taxon>Bacteria</taxon>
        <taxon>Bacillati</taxon>
        <taxon>Bacillota</taxon>
        <taxon>Bacilli</taxon>
        <taxon>Bacillales</taxon>
        <taxon>Caryophanaceae</taxon>
        <taxon>Sporosarcina</taxon>
    </lineage>
</organism>
<evidence type="ECO:0000313" key="9">
    <source>
        <dbReference type="EMBL" id="MDW0115460.1"/>
    </source>
</evidence>
<evidence type="ECO:0000256" key="6">
    <source>
        <dbReference type="ARBA" id="ARBA00022840"/>
    </source>
</evidence>
<dbReference type="InterPro" id="IPR036554">
    <property type="entry name" value="GHMP_kinase_C_sf"/>
</dbReference>
<evidence type="ECO:0000259" key="7">
    <source>
        <dbReference type="Pfam" id="PF00288"/>
    </source>
</evidence>
<evidence type="ECO:0000256" key="2">
    <source>
        <dbReference type="ARBA" id="ARBA00012958"/>
    </source>
</evidence>
<dbReference type="InterPro" id="IPR006204">
    <property type="entry name" value="GHMP_kinase_N_dom"/>
</dbReference>
<evidence type="ECO:0000256" key="1">
    <source>
        <dbReference type="ARBA" id="ARBA00005017"/>
    </source>
</evidence>
<feature type="domain" description="GHMP kinase C-terminal" evidence="8">
    <location>
        <begin position="284"/>
        <end position="358"/>
    </location>
</feature>
<dbReference type="InterPro" id="IPR005917">
    <property type="entry name" value="Pmev_kinase_bact"/>
</dbReference>
<keyword evidence="5 9" id="KW-0418">Kinase</keyword>
<dbReference type="InterPro" id="IPR014721">
    <property type="entry name" value="Ribsml_uS5_D2-typ_fold_subgr"/>
</dbReference>
<evidence type="ECO:0000313" key="10">
    <source>
        <dbReference type="Proteomes" id="UP001271648"/>
    </source>
</evidence>
<dbReference type="NCBIfam" id="TIGR01220">
    <property type="entry name" value="Pmev_kin_Gr_pos"/>
    <property type="match status" value="1"/>
</dbReference>
<comment type="pathway">
    <text evidence="1">Isoprenoid biosynthesis; isopentenyl diphosphate biosynthesis via mevalonate pathway; isopentenyl diphosphate from (R)-mevalonate: step 2/3.</text>
</comment>
<keyword evidence="3 9" id="KW-0808">Transferase</keyword>
<evidence type="ECO:0000259" key="8">
    <source>
        <dbReference type="Pfam" id="PF08544"/>
    </source>
</evidence>
<proteinExistence type="predicted"/>
<dbReference type="GO" id="GO:0004631">
    <property type="term" value="F:phosphomevalonate kinase activity"/>
    <property type="evidence" value="ECO:0007669"/>
    <property type="project" value="UniProtKB-EC"/>
</dbReference>
<keyword evidence="6" id="KW-0067">ATP-binding</keyword>
<dbReference type="Gene3D" id="3.30.70.890">
    <property type="entry name" value="GHMP kinase, C-terminal domain"/>
    <property type="match status" value="1"/>
</dbReference>
<reference evidence="9 10" key="1">
    <citation type="submission" date="2023-06" db="EMBL/GenBank/DDBJ databases">
        <title>Sporosarcina sp. nov., isolated from Korean traditional fermented seafood 'Jeotgal'.</title>
        <authorList>
            <person name="Yang A.I."/>
            <person name="Shin N.-R."/>
        </authorList>
    </citation>
    <scope>NUCLEOTIDE SEQUENCE [LARGE SCALE GENOMIC DNA]</scope>
    <source>
        <strain evidence="9 10">KCTC43456</strain>
    </source>
</reference>
<dbReference type="Pfam" id="PF00288">
    <property type="entry name" value="GHMP_kinases_N"/>
    <property type="match status" value="1"/>
</dbReference>
<evidence type="ECO:0000256" key="5">
    <source>
        <dbReference type="ARBA" id="ARBA00022777"/>
    </source>
</evidence>
<gene>
    <name evidence="9" type="ORF">QTL97_00720</name>
</gene>
<dbReference type="Pfam" id="PF08544">
    <property type="entry name" value="GHMP_kinases_C"/>
    <property type="match status" value="1"/>
</dbReference>
<dbReference type="InterPro" id="IPR013750">
    <property type="entry name" value="GHMP_kinase_C_dom"/>
</dbReference>
<dbReference type="PANTHER" id="PTHR31814:SF2">
    <property type="entry name" value="PHOSPHOMEVALONATE KINASE"/>
    <property type="match status" value="1"/>
</dbReference>
<protein>
    <recommendedName>
        <fullName evidence="2">phosphomevalonate kinase</fullName>
        <ecNumber evidence="2">2.7.4.2</ecNumber>
    </recommendedName>
</protein>
<feature type="domain" description="GHMP kinase N-terminal" evidence="7">
    <location>
        <begin position="99"/>
        <end position="185"/>
    </location>
</feature>
<dbReference type="EC" id="2.7.4.2" evidence="2"/>